<dbReference type="EMBL" id="VSRR010000505">
    <property type="protein sequence ID" value="MPC16429.1"/>
    <property type="molecule type" value="Genomic_DNA"/>
</dbReference>
<reference evidence="1 2" key="1">
    <citation type="submission" date="2019-05" db="EMBL/GenBank/DDBJ databases">
        <title>Another draft genome of Portunus trituberculatus and its Hox gene families provides insights of decapod evolution.</title>
        <authorList>
            <person name="Jeong J.-H."/>
            <person name="Song I."/>
            <person name="Kim S."/>
            <person name="Choi T."/>
            <person name="Kim D."/>
            <person name="Ryu S."/>
            <person name="Kim W."/>
        </authorList>
    </citation>
    <scope>NUCLEOTIDE SEQUENCE [LARGE SCALE GENOMIC DNA]</scope>
    <source>
        <tissue evidence="1">Muscle</tissue>
    </source>
</reference>
<sequence length="104" mass="11791">MAQLKWAYTGSRIPRIRPSPRFRLGYPGIGGSSDIPLSHVAGLLLKDSTVIFRNSFEMQLNKQVLSWMNIRAKKRGFRVVHVFVNITNGHDEKEGAKLRIPVAF</sequence>
<protein>
    <submittedName>
        <fullName evidence="1">Uncharacterized protein</fullName>
    </submittedName>
</protein>
<dbReference type="AlphaFoldDB" id="A0A5B7D442"/>
<proteinExistence type="predicted"/>
<organism evidence="1 2">
    <name type="scientific">Portunus trituberculatus</name>
    <name type="common">Swimming crab</name>
    <name type="synonym">Neptunus trituberculatus</name>
    <dbReference type="NCBI Taxonomy" id="210409"/>
    <lineage>
        <taxon>Eukaryota</taxon>
        <taxon>Metazoa</taxon>
        <taxon>Ecdysozoa</taxon>
        <taxon>Arthropoda</taxon>
        <taxon>Crustacea</taxon>
        <taxon>Multicrustacea</taxon>
        <taxon>Malacostraca</taxon>
        <taxon>Eumalacostraca</taxon>
        <taxon>Eucarida</taxon>
        <taxon>Decapoda</taxon>
        <taxon>Pleocyemata</taxon>
        <taxon>Brachyura</taxon>
        <taxon>Eubrachyura</taxon>
        <taxon>Portunoidea</taxon>
        <taxon>Portunidae</taxon>
        <taxon>Portuninae</taxon>
        <taxon>Portunus</taxon>
    </lineage>
</organism>
<keyword evidence="2" id="KW-1185">Reference proteome</keyword>
<evidence type="ECO:0000313" key="2">
    <source>
        <dbReference type="Proteomes" id="UP000324222"/>
    </source>
</evidence>
<dbReference type="Proteomes" id="UP000324222">
    <property type="component" value="Unassembled WGS sequence"/>
</dbReference>
<accession>A0A5B7D442</accession>
<evidence type="ECO:0000313" key="1">
    <source>
        <dbReference type="EMBL" id="MPC16429.1"/>
    </source>
</evidence>
<name>A0A5B7D442_PORTR</name>
<comment type="caution">
    <text evidence="1">The sequence shown here is derived from an EMBL/GenBank/DDBJ whole genome shotgun (WGS) entry which is preliminary data.</text>
</comment>
<gene>
    <name evidence="1" type="ORF">E2C01_009253</name>
</gene>